<feature type="region of interest" description="Disordered" evidence="6">
    <location>
        <begin position="50"/>
        <end position="74"/>
    </location>
</feature>
<accession>A0ABP0IUV3</accession>
<keyword evidence="5" id="KW-0007">Acetylation</keyword>
<evidence type="ECO:0000256" key="4">
    <source>
        <dbReference type="ARBA" id="ARBA00022837"/>
    </source>
</evidence>
<feature type="domain" description="EF-hand" evidence="7">
    <location>
        <begin position="284"/>
        <end position="319"/>
    </location>
</feature>
<keyword evidence="4" id="KW-0106">Calcium</keyword>
<feature type="domain" description="EF-hand" evidence="7">
    <location>
        <begin position="320"/>
        <end position="355"/>
    </location>
</feature>
<evidence type="ECO:0000259" key="7">
    <source>
        <dbReference type="PROSITE" id="PS50222"/>
    </source>
</evidence>
<keyword evidence="2" id="KW-0479">Metal-binding</keyword>
<dbReference type="EMBL" id="CAXAMN010003725">
    <property type="protein sequence ID" value="CAK9005872.1"/>
    <property type="molecule type" value="Genomic_DNA"/>
</dbReference>
<comment type="caution">
    <text evidence="8">The sequence shown here is derived from an EMBL/GenBank/DDBJ whole genome shotgun (WGS) entry which is preliminary data.</text>
</comment>
<keyword evidence="3" id="KW-0677">Repeat</keyword>
<dbReference type="InterPro" id="IPR002048">
    <property type="entry name" value="EF_hand_dom"/>
</dbReference>
<sequence>MCSTARLRGCERHARYRRLLDQPVLKPLKPVEVKEPQTPTVPALRAQAWDELRPATSPASASEPSPVKRGVRRRSSVRCRSVDFSGDSQNSPLKGRLQRALALRRASQTGADVPTHRRLTKRKATCHVDIIEGRPVSKAEREKWDTAFARYQMDGEIHIDDLKGALVMCGFCDSRAAVVHKVLAGLTKFNTLNKDEFYLFVCRFEAGLHETYEFEFSQLDTCGEGTIDVLQLEQLLRRIGQPVRRFVLRELVMEVGTDGAGLVDLSGFRKIQHLIRKREGFTTKELDSFDWVFQRVDRDGSDTMSASEFANALTWLGFPYRAEKLQEFHRQSDVDGDGELSEGEFIACLRRVLDEEMEQVEAFLNKARPCTGGRLKAFIHGLGYSSSPQAILDTLSETVDVGTQASLQEMTLDLSVDDVCKVLSSLRACDGFTYSELREVKMAFNLANPEKQEQLQAPAISRALRILGHPLPLPEILRLIAEVDADGGTSLDFTMFVKVVRKCNEKDQARAMAVFQTYDANHEGLLDMEQQSDAFQALGLVDADGRLPRRSHGEMEGADLRVFLGIIERFKKSSLVTLRKNQGFTSVEVFELNSLFKNFDEDHDGHITKQELVGIIEVLFPLEARSKQFRPFLVQLLQEEEDCAPRSFSDFLVVMRKITDQQEQLEFERQTELIAQLGFSHAEASQFRDLFIMADEDSVGRLSFDQIKRMLCKSLRLSDLHLERLRTIFQQTLLRSGIRNEKAGYAEFLQIMSEVVQEDWCSQLP</sequence>
<dbReference type="Pfam" id="PF13202">
    <property type="entry name" value="EF-hand_5"/>
    <property type="match status" value="1"/>
</dbReference>
<evidence type="ECO:0000313" key="8">
    <source>
        <dbReference type="EMBL" id="CAK9005872.1"/>
    </source>
</evidence>
<dbReference type="Proteomes" id="UP001642484">
    <property type="component" value="Unassembled WGS sequence"/>
</dbReference>
<dbReference type="InterPro" id="IPR011992">
    <property type="entry name" value="EF-hand-dom_pair"/>
</dbReference>
<evidence type="ECO:0000256" key="1">
    <source>
        <dbReference type="ARBA" id="ARBA00020786"/>
    </source>
</evidence>
<keyword evidence="9" id="KW-1185">Reference proteome</keyword>
<dbReference type="PROSITE" id="PS50222">
    <property type="entry name" value="EF_HAND_2"/>
    <property type="match status" value="4"/>
</dbReference>
<feature type="domain" description="EF-hand" evidence="7">
    <location>
        <begin position="682"/>
        <end position="717"/>
    </location>
</feature>
<organism evidence="8 9">
    <name type="scientific">Durusdinium trenchii</name>
    <dbReference type="NCBI Taxonomy" id="1381693"/>
    <lineage>
        <taxon>Eukaryota</taxon>
        <taxon>Sar</taxon>
        <taxon>Alveolata</taxon>
        <taxon>Dinophyceae</taxon>
        <taxon>Suessiales</taxon>
        <taxon>Symbiodiniaceae</taxon>
        <taxon>Durusdinium</taxon>
    </lineage>
</organism>
<dbReference type="CDD" id="cd00051">
    <property type="entry name" value="EFh"/>
    <property type="match status" value="1"/>
</dbReference>
<dbReference type="PROSITE" id="PS00018">
    <property type="entry name" value="EF_HAND_1"/>
    <property type="match status" value="3"/>
</dbReference>
<dbReference type="Pfam" id="PF13499">
    <property type="entry name" value="EF-hand_7"/>
    <property type="match status" value="1"/>
</dbReference>
<feature type="domain" description="EF-hand" evidence="7">
    <location>
        <begin position="587"/>
        <end position="622"/>
    </location>
</feature>
<evidence type="ECO:0000313" key="9">
    <source>
        <dbReference type="Proteomes" id="UP001642484"/>
    </source>
</evidence>
<evidence type="ECO:0000256" key="6">
    <source>
        <dbReference type="SAM" id="MobiDB-lite"/>
    </source>
</evidence>
<dbReference type="InterPro" id="IPR018247">
    <property type="entry name" value="EF_Hand_1_Ca_BS"/>
</dbReference>
<name>A0ABP0IUV3_9DINO</name>
<dbReference type="PANTHER" id="PTHR23048:SF0">
    <property type="entry name" value="CALMODULIN LIKE 3"/>
    <property type="match status" value="1"/>
</dbReference>
<dbReference type="Gene3D" id="1.10.238.10">
    <property type="entry name" value="EF-hand"/>
    <property type="match status" value="4"/>
</dbReference>
<feature type="compositionally biased region" description="Low complexity" evidence="6">
    <location>
        <begin position="54"/>
        <end position="68"/>
    </location>
</feature>
<dbReference type="SMART" id="SM00054">
    <property type="entry name" value="EFh"/>
    <property type="match status" value="7"/>
</dbReference>
<dbReference type="PANTHER" id="PTHR23048">
    <property type="entry name" value="MYOSIN LIGHT CHAIN 1, 3"/>
    <property type="match status" value="1"/>
</dbReference>
<gene>
    <name evidence="8" type="ORF">CCMP2556_LOCUS8230</name>
</gene>
<dbReference type="InterPro" id="IPR050230">
    <property type="entry name" value="CALM/Myosin/TropC-like"/>
</dbReference>
<dbReference type="SUPFAM" id="SSF47473">
    <property type="entry name" value="EF-hand"/>
    <property type="match status" value="3"/>
</dbReference>
<evidence type="ECO:0000256" key="5">
    <source>
        <dbReference type="ARBA" id="ARBA00022990"/>
    </source>
</evidence>
<evidence type="ECO:0000256" key="2">
    <source>
        <dbReference type="ARBA" id="ARBA00022723"/>
    </source>
</evidence>
<protein>
    <recommendedName>
        <fullName evidence="1">Calmodulin</fullName>
    </recommendedName>
</protein>
<reference evidence="8 9" key="1">
    <citation type="submission" date="2024-02" db="EMBL/GenBank/DDBJ databases">
        <authorList>
            <person name="Chen Y."/>
            <person name="Shah S."/>
            <person name="Dougan E. K."/>
            <person name="Thang M."/>
            <person name="Chan C."/>
        </authorList>
    </citation>
    <scope>NUCLEOTIDE SEQUENCE [LARGE SCALE GENOMIC DNA]</scope>
</reference>
<evidence type="ECO:0000256" key="3">
    <source>
        <dbReference type="ARBA" id="ARBA00022737"/>
    </source>
</evidence>
<proteinExistence type="predicted"/>